<dbReference type="AlphaFoldDB" id="A0A401ZYT0"/>
<dbReference type="Proteomes" id="UP000287352">
    <property type="component" value="Unassembled WGS sequence"/>
</dbReference>
<organism evidence="1 2">
    <name type="scientific">Tengunoibacter tsumagoiensis</name>
    <dbReference type="NCBI Taxonomy" id="2014871"/>
    <lineage>
        <taxon>Bacteria</taxon>
        <taxon>Bacillati</taxon>
        <taxon>Chloroflexota</taxon>
        <taxon>Ktedonobacteria</taxon>
        <taxon>Ktedonobacterales</taxon>
        <taxon>Dictyobacteraceae</taxon>
        <taxon>Tengunoibacter</taxon>
    </lineage>
</organism>
<protein>
    <submittedName>
        <fullName evidence="1">Uncharacterized protein</fullName>
    </submittedName>
</protein>
<evidence type="ECO:0000313" key="1">
    <source>
        <dbReference type="EMBL" id="GCE11997.1"/>
    </source>
</evidence>
<name>A0A401ZYT0_9CHLR</name>
<dbReference type="EMBL" id="BIFR01000001">
    <property type="protein sequence ID" value="GCE11997.1"/>
    <property type="molecule type" value="Genomic_DNA"/>
</dbReference>
<comment type="caution">
    <text evidence="1">The sequence shown here is derived from an EMBL/GenBank/DDBJ whole genome shotgun (WGS) entry which is preliminary data.</text>
</comment>
<keyword evidence="2" id="KW-1185">Reference proteome</keyword>
<evidence type="ECO:0000313" key="2">
    <source>
        <dbReference type="Proteomes" id="UP000287352"/>
    </source>
</evidence>
<accession>A0A401ZYT0</accession>
<gene>
    <name evidence="1" type="ORF">KTT_18560</name>
</gene>
<sequence>MPILGLPSFGVPVSLFLIDSDALACTKIKEGATKIPLTESKEWKGGYESRDIFAEKYKFIRFYLV</sequence>
<reference evidence="2" key="1">
    <citation type="submission" date="2018-12" db="EMBL/GenBank/DDBJ databases">
        <title>Tengunoibacter tsumagoiensis gen. nov., sp. nov., Dictyobacter kobayashii sp. nov., D. alpinus sp. nov., and D. joshuensis sp. nov. and description of Dictyobacteraceae fam. nov. within the order Ktedonobacterales isolated from Tengu-no-mugimeshi.</title>
        <authorList>
            <person name="Wang C.M."/>
            <person name="Zheng Y."/>
            <person name="Sakai Y."/>
            <person name="Toyoda A."/>
            <person name="Minakuchi Y."/>
            <person name="Abe K."/>
            <person name="Yokota A."/>
            <person name="Yabe S."/>
        </authorList>
    </citation>
    <scope>NUCLEOTIDE SEQUENCE [LARGE SCALE GENOMIC DNA]</scope>
    <source>
        <strain evidence="2">Uno3</strain>
    </source>
</reference>
<proteinExistence type="predicted"/>